<feature type="signal peptide" evidence="1">
    <location>
        <begin position="1"/>
        <end position="25"/>
    </location>
</feature>
<dbReference type="EMBL" id="JAWHPR010000001">
    <property type="protein sequence ID" value="MDU8687505.1"/>
    <property type="molecule type" value="Genomic_DNA"/>
</dbReference>
<dbReference type="InterPro" id="IPR032491">
    <property type="entry name" value="DUF5046"/>
</dbReference>
<reference evidence="3 4" key="1">
    <citation type="submission" date="2023-10" db="EMBL/GenBank/DDBJ databases">
        <title>Host Genetic Regulation of Human Gut Microbial Structural Variation.</title>
        <authorList>
            <person name="Harmsen H.J.M."/>
        </authorList>
    </citation>
    <scope>NUCLEOTIDE SEQUENCE [LARGE SCALE GENOMIC DNA]</scope>
    <source>
        <strain evidence="3 4">HTF-F</strain>
    </source>
</reference>
<comment type="caution">
    <text evidence="3">The sequence shown here is derived from an EMBL/GenBank/DDBJ whole genome shotgun (WGS) entry which is preliminary data.</text>
</comment>
<keyword evidence="1" id="KW-0732">Signal</keyword>
<dbReference type="PROSITE" id="PS51257">
    <property type="entry name" value="PROKAR_LIPOPROTEIN"/>
    <property type="match status" value="1"/>
</dbReference>
<evidence type="ECO:0000259" key="2">
    <source>
        <dbReference type="Pfam" id="PF16465"/>
    </source>
</evidence>
<protein>
    <submittedName>
        <fullName evidence="3">DUF5046 domain-containing protein</fullName>
    </submittedName>
</protein>
<feature type="chain" id="PRO_5046904900" evidence="1">
    <location>
        <begin position="26"/>
        <end position="536"/>
    </location>
</feature>
<proteinExistence type="predicted"/>
<evidence type="ECO:0000313" key="4">
    <source>
        <dbReference type="Proteomes" id="UP001263246"/>
    </source>
</evidence>
<sequence>MKCTVSRIGCAAACMALCLALGCSCSVLPPASGKPAAAAPSVPTDKNGNLLYDSSRLDDGRLRMLYGYDSSGNSCTVLCGGKVLYQSLRSENVSLLQDTVTGETDYWFRTWADPDARCGRRSGLFDKSGSEVMAFDGEQSATLQNGLLVLHENTGINEAAPTGACQVIDLATGKSLPVPEGAYNCIVCGDYLVFNCYARPAGLAEDEWDDNINLNSWVIVQTRDGTQTLRADSTYAYRISYSPDELDGWVELDTYTASGAPTTQTLYNPSTGESFADLQKVCGSGTACFKTSDGRYELRDLTTVDRTLIGTFDDQPSSYFPGYVVTWRTSGDFGYDLNDLVTGEVTPLYASSVMGDTIALYYEDGRLKVFSTATGDLITDTAVEPVDNQQSAMMNNEGDGYVWLELRDNDRYETTATRVYGPEGLVSDLTHLQSKYYALNYLTTTPEGRPLYYGTTEAPSRSGSLCDVLDETGNVALGLGDLGSCYSYYGNSLNQLPDHVFVARRGFYYGWMDTDGKWLYCRSIFSSINADDEMGY</sequence>
<evidence type="ECO:0000313" key="3">
    <source>
        <dbReference type="EMBL" id="MDU8687505.1"/>
    </source>
</evidence>
<keyword evidence="4" id="KW-1185">Reference proteome</keyword>
<gene>
    <name evidence="3" type="ORF">RX402_01880</name>
</gene>
<dbReference type="Pfam" id="PF16465">
    <property type="entry name" value="DUF5046"/>
    <property type="match status" value="1"/>
</dbReference>
<dbReference type="RefSeq" id="WP_249238381.1">
    <property type="nucleotide sequence ID" value="NZ_CP094473.1"/>
</dbReference>
<name>A0ABU3TW38_9FIRM</name>
<dbReference type="Proteomes" id="UP001263246">
    <property type="component" value="Unassembled WGS sequence"/>
</dbReference>
<organism evidence="3 4">
    <name type="scientific">Faecalibacterium wellingii</name>
    <dbReference type="NCBI Taxonomy" id="2929491"/>
    <lineage>
        <taxon>Bacteria</taxon>
        <taxon>Bacillati</taxon>
        <taxon>Bacillota</taxon>
        <taxon>Clostridia</taxon>
        <taxon>Eubacteriales</taxon>
        <taxon>Oscillospiraceae</taxon>
        <taxon>Faecalibacterium</taxon>
    </lineage>
</organism>
<evidence type="ECO:0000256" key="1">
    <source>
        <dbReference type="SAM" id="SignalP"/>
    </source>
</evidence>
<feature type="domain" description="DUF5046" evidence="2">
    <location>
        <begin position="270"/>
        <end position="529"/>
    </location>
</feature>
<accession>A0ABU3TW38</accession>